<keyword evidence="1" id="KW-0472">Membrane</keyword>
<feature type="transmembrane region" description="Helical" evidence="1">
    <location>
        <begin position="12"/>
        <end position="38"/>
    </location>
</feature>
<keyword evidence="1" id="KW-0812">Transmembrane</keyword>
<dbReference type="AlphaFoldDB" id="A0A2Y9U051"/>
<dbReference type="KEGG" id="lpv:HYN51_13125"/>
<name>A0A2Y9U051_9GAMM</name>
<gene>
    <name evidence="2" type="ORF">HYN51_13125</name>
</gene>
<dbReference type="OrthoDB" id="6636254at2"/>
<feature type="transmembrane region" description="Helical" evidence="1">
    <location>
        <begin position="203"/>
        <end position="222"/>
    </location>
</feature>
<keyword evidence="3" id="KW-1185">Reference proteome</keyword>
<dbReference type="RefSeq" id="WP_108901453.1">
    <property type="nucleotide sequence ID" value="NZ_CP029185.2"/>
</dbReference>
<feature type="transmembrane region" description="Helical" evidence="1">
    <location>
        <begin position="44"/>
        <end position="65"/>
    </location>
</feature>
<evidence type="ECO:0000313" key="2">
    <source>
        <dbReference type="EMBL" id="AWH89408.1"/>
    </source>
</evidence>
<dbReference type="Proteomes" id="UP000244908">
    <property type="component" value="Chromosome"/>
</dbReference>
<sequence length="306" mass="35304">MKFSYSTSFKSSIRIVLLLCIALISPFLAILVFALFSLKELSSPLGMLSELICIILSSLPVLVFWRSYRKLNKQNAGLIITNQGIEFNFFEIGKPFSASWREIETIEKKENSIRIVPLTLSGKKKKPLNLFDHFDYALDQIYQTLLDAKQGRLKEEPVEPSRKIINQAYQKRTMFYSYSIIAIIFLLLVTLMITELFLHSGGYYWIFIGLIIAAVLSFIVSARFDSGTFTELTVIDSHLIIEYVAFRNMRRKRFAAITIPTADIATFTIENKVLEVKTRSESYRFKPVELSQMDRLYLQDNLINKL</sequence>
<evidence type="ECO:0000313" key="3">
    <source>
        <dbReference type="Proteomes" id="UP000244908"/>
    </source>
</evidence>
<dbReference type="EMBL" id="CP029185">
    <property type="protein sequence ID" value="AWH89408.1"/>
    <property type="molecule type" value="Genomic_DNA"/>
</dbReference>
<keyword evidence="1" id="KW-1133">Transmembrane helix</keyword>
<proteinExistence type="predicted"/>
<reference evidence="2 3" key="1">
    <citation type="journal article" date="2019" name="Int. J. Syst. Evol. Microbiol.">
        <title>Limnobaculum parvum gen. nov., sp. nov., isolated from a freshwater lake.</title>
        <authorList>
            <person name="Baek C."/>
            <person name="Shin S.K."/>
            <person name="Yi H."/>
        </authorList>
    </citation>
    <scope>NUCLEOTIDE SEQUENCE [LARGE SCALE GENOMIC DNA]</scope>
    <source>
        <strain evidence="2 3">HYN0051</strain>
    </source>
</reference>
<organism evidence="2 3">
    <name type="scientific">Limnobaculum parvum</name>
    <dbReference type="NCBI Taxonomy" id="2172103"/>
    <lineage>
        <taxon>Bacteria</taxon>
        <taxon>Pseudomonadati</taxon>
        <taxon>Pseudomonadota</taxon>
        <taxon>Gammaproteobacteria</taxon>
        <taxon>Enterobacterales</taxon>
        <taxon>Budviciaceae</taxon>
        <taxon>Limnobaculum</taxon>
    </lineage>
</organism>
<feature type="transmembrane region" description="Helical" evidence="1">
    <location>
        <begin position="175"/>
        <end position="197"/>
    </location>
</feature>
<accession>A0A2Y9U051</accession>
<protein>
    <submittedName>
        <fullName evidence="2">Uncharacterized protein</fullName>
    </submittedName>
</protein>
<evidence type="ECO:0000256" key="1">
    <source>
        <dbReference type="SAM" id="Phobius"/>
    </source>
</evidence>